<evidence type="ECO:0000259" key="10">
    <source>
        <dbReference type="Pfam" id="PF01077"/>
    </source>
</evidence>
<comment type="caution">
    <text evidence="12">The sequence shown here is derived from an EMBL/GenBank/DDBJ whole genome shotgun (WGS) entry which is preliminary data.</text>
</comment>
<dbReference type="EMBL" id="BSRI01000002">
    <property type="protein sequence ID" value="GLV58990.1"/>
    <property type="molecule type" value="Genomic_DNA"/>
</dbReference>
<keyword evidence="13" id="KW-1185">Reference proteome</keyword>
<comment type="cofactor">
    <cofactor evidence="2">
        <name>[4Fe-4S] cluster</name>
        <dbReference type="ChEBI" id="CHEBI:49883"/>
    </cofactor>
</comment>
<keyword evidence="9" id="KW-0411">Iron-sulfur</keyword>
<organism evidence="12 13">
    <name type="scientific">Dictyobacter halimunensis</name>
    <dbReference type="NCBI Taxonomy" id="3026934"/>
    <lineage>
        <taxon>Bacteria</taxon>
        <taxon>Bacillati</taxon>
        <taxon>Chloroflexota</taxon>
        <taxon>Ktedonobacteria</taxon>
        <taxon>Ktedonobacterales</taxon>
        <taxon>Dictyobacteraceae</taxon>
        <taxon>Dictyobacter</taxon>
    </lineage>
</organism>
<evidence type="ECO:0000256" key="6">
    <source>
        <dbReference type="ARBA" id="ARBA00022723"/>
    </source>
</evidence>
<keyword evidence="4" id="KW-0004">4Fe-4S</keyword>
<proteinExistence type="inferred from homology"/>
<evidence type="ECO:0000256" key="5">
    <source>
        <dbReference type="ARBA" id="ARBA00022617"/>
    </source>
</evidence>
<evidence type="ECO:0000256" key="7">
    <source>
        <dbReference type="ARBA" id="ARBA00023002"/>
    </source>
</evidence>
<sequence>MSTPDQDKNELDKTLLHLGPGEGSKVEHIKVESNYLRGQIVEELAQDTPRFTEDQVQLIKFHGMYQQEDRDARQARKAAGAEKAYQFMIRSRIPGGALTADQYLVQDDLSERYGNHTMRITTRQSFQLHGILKGNIHSTINEINKSLLSTLAACGDVNRNVMACPAPVSSRAQAQIQEMAHKLAMHLAPKSSAYHEIWLDGEKVASSEEPEETVEPMYGTTYLPRKFKVGVLYPGDNCIDAFTQDIAFIARVEDEQLIGFTAVIGGGMGATHGKKETFPRLGNPLADVSVDQVLKVAETIITVQRDYGDRANRRHARMKYVVEERGIPWFRQQVEERLGYQLSDPSEVHFHDVDHHLGWHQQHDGNWFLGLHVENGRLRDTETLQLKSGLRTVIKEFRPNIRLTAQQNILLIDIPEAQRAAIEARLQGFGIETDAEAIGAYRYAMACPALPTCGLAVAEAERALPGVVKLLEAQLQELGLAGEKISFRMTGCPNGCARPYMGDVGFVGRSRDLYNVHVGGDWQNTRLNTIYAQNVNVKDIPSVLNPLFTLWHDEREDGEGFGDFCNRIGVEQLKERAAAQPVTR</sequence>
<comment type="similarity">
    <text evidence="3">Belongs to the nitrite and sulfite reductase 4Fe-4S domain family.</text>
</comment>
<accession>A0ABQ6FXI4</accession>
<dbReference type="Pfam" id="PF01077">
    <property type="entry name" value="NIR_SIR"/>
    <property type="match status" value="2"/>
</dbReference>
<dbReference type="InterPro" id="IPR005117">
    <property type="entry name" value="NiRdtase/SiRdtase_haem-b_fer"/>
</dbReference>
<evidence type="ECO:0000259" key="11">
    <source>
        <dbReference type="Pfam" id="PF03460"/>
    </source>
</evidence>
<evidence type="ECO:0000256" key="2">
    <source>
        <dbReference type="ARBA" id="ARBA00001966"/>
    </source>
</evidence>
<dbReference type="Pfam" id="PF03460">
    <property type="entry name" value="NIR_SIR_ferr"/>
    <property type="match status" value="2"/>
</dbReference>
<dbReference type="PROSITE" id="PS00365">
    <property type="entry name" value="NIR_SIR"/>
    <property type="match status" value="1"/>
</dbReference>
<evidence type="ECO:0000256" key="1">
    <source>
        <dbReference type="ARBA" id="ARBA00001929"/>
    </source>
</evidence>
<dbReference type="SUPFAM" id="SSF56014">
    <property type="entry name" value="Nitrite and sulphite reductase 4Fe-4S domain-like"/>
    <property type="match status" value="2"/>
</dbReference>
<dbReference type="Gene3D" id="3.90.480.20">
    <property type="match status" value="2"/>
</dbReference>
<dbReference type="InterPro" id="IPR045854">
    <property type="entry name" value="NO2/SO3_Rdtase_4Fe4S_sf"/>
</dbReference>
<dbReference type="PANTHER" id="PTHR11493:SF47">
    <property type="entry name" value="SULFITE REDUCTASE [NADPH] SUBUNIT BETA"/>
    <property type="match status" value="1"/>
</dbReference>
<keyword evidence="8" id="KW-0408">Iron</keyword>
<evidence type="ECO:0000313" key="12">
    <source>
        <dbReference type="EMBL" id="GLV58990.1"/>
    </source>
</evidence>
<evidence type="ECO:0000256" key="3">
    <source>
        <dbReference type="ARBA" id="ARBA00010429"/>
    </source>
</evidence>
<dbReference type="PANTHER" id="PTHR11493">
    <property type="entry name" value="SULFITE REDUCTASE [NADPH] SUBUNIT BETA-RELATED"/>
    <property type="match status" value="1"/>
</dbReference>
<dbReference type="InterPro" id="IPR045169">
    <property type="entry name" value="NO2/SO3_Rdtase_4Fe4S_prot"/>
</dbReference>
<dbReference type="NCBIfam" id="NF010029">
    <property type="entry name" value="PRK13504.1"/>
    <property type="match status" value="1"/>
</dbReference>
<evidence type="ECO:0000256" key="4">
    <source>
        <dbReference type="ARBA" id="ARBA00022485"/>
    </source>
</evidence>
<dbReference type="Proteomes" id="UP001344906">
    <property type="component" value="Unassembled WGS sequence"/>
</dbReference>
<comment type="cofactor">
    <cofactor evidence="1">
        <name>siroheme</name>
        <dbReference type="ChEBI" id="CHEBI:60052"/>
    </cofactor>
</comment>
<dbReference type="RefSeq" id="WP_338255438.1">
    <property type="nucleotide sequence ID" value="NZ_BSRI01000002.1"/>
</dbReference>
<evidence type="ECO:0000256" key="9">
    <source>
        <dbReference type="ARBA" id="ARBA00023014"/>
    </source>
</evidence>
<evidence type="ECO:0000256" key="8">
    <source>
        <dbReference type="ARBA" id="ARBA00023004"/>
    </source>
</evidence>
<name>A0ABQ6FXI4_9CHLR</name>
<dbReference type="PRINTS" id="PR00397">
    <property type="entry name" value="SIROHAEM"/>
</dbReference>
<dbReference type="Gene3D" id="3.30.413.10">
    <property type="entry name" value="Sulfite Reductase Hemoprotein, domain 1"/>
    <property type="match status" value="2"/>
</dbReference>
<feature type="domain" description="Nitrite/sulphite reductase 4Fe-4S" evidence="10">
    <location>
        <begin position="483"/>
        <end position="576"/>
    </location>
</feature>
<evidence type="ECO:0000313" key="13">
    <source>
        <dbReference type="Proteomes" id="UP001344906"/>
    </source>
</evidence>
<reference evidence="12 13" key="1">
    <citation type="submission" date="2023-02" db="EMBL/GenBank/DDBJ databases">
        <title>Dictyobacter halimunensis sp. nov., a new member of the class Ktedonobacteria from forest soil in a geothermal area.</title>
        <authorList>
            <person name="Rachmania M.K."/>
            <person name="Ningsih F."/>
            <person name="Sakai Y."/>
            <person name="Yabe S."/>
            <person name="Yokota A."/>
            <person name="Sjamsuridzal W."/>
        </authorList>
    </citation>
    <scope>NUCLEOTIDE SEQUENCE [LARGE SCALE GENOMIC DNA]</scope>
    <source>
        <strain evidence="12 13">S3.2.2.5</strain>
    </source>
</reference>
<feature type="domain" description="Nitrite/sulphite reductase 4Fe-4S" evidence="10">
    <location>
        <begin position="179"/>
        <end position="340"/>
    </location>
</feature>
<dbReference type="InterPro" id="IPR006066">
    <property type="entry name" value="NO2/SO3_Rdtase_FeS/sirohaem_BS"/>
</dbReference>
<feature type="domain" description="Nitrite/Sulfite reductase ferredoxin-like" evidence="11">
    <location>
        <begin position="360"/>
        <end position="427"/>
    </location>
</feature>
<gene>
    <name evidence="12" type="primary">sir</name>
    <name evidence="12" type="ORF">KDH_58180</name>
</gene>
<protein>
    <submittedName>
        <fullName evidence="12">Sulfite reductase subunit beta</fullName>
    </submittedName>
</protein>
<keyword evidence="7" id="KW-0560">Oxidoreductase</keyword>
<dbReference type="InterPro" id="IPR036136">
    <property type="entry name" value="Nit/Sulf_reduc_fer-like_dom_sf"/>
</dbReference>
<feature type="domain" description="Nitrite/Sulfite reductase ferredoxin-like" evidence="11">
    <location>
        <begin position="85"/>
        <end position="144"/>
    </location>
</feature>
<keyword evidence="5" id="KW-0349">Heme</keyword>
<dbReference type="SUPFAM" id="SSF55124">
    <property type="entry name" value="Nitrite/Sulfite reductase N-terminal domain-like"/>
    <property type="match status" value="2"/>
</dbReference>
<dbReference type="InterPro" id="IPR006067">
    <property type="entry name" value="NO2/SO3_Rdtase_4Fe4S_dom"/>
</dbReference>
<keyword evidence="6" id="KW-0479">Metal-binding</keyword>